<organism evidence="1 2">
    <name type="scientific">Clonostachys rhizophaga</name>
    <dbReference type="NCBI Taxonomy" id="160324"/>
    <lineage>
        <taxon>Eukaryota</taxon>
        <taxon>Fungi</taxon>
        <taxon>Dikarya</taxon>
        <taxon>Ascomycota</taxon>
        <taxon>Pezizomycotina</taxon>
        <taxon>Sordariomycetes</taxon>
        <taxon>Hypocreomycetidae</taxon>
        <taxon>Hypocreales</taxon>
        <taxon>Bionectriaceae</taxon>
        <taxon>Clonostachys</taxon>
    </lineage>
</organism>
<evidence type="ECO:0000313" key="1">
    <source>
        <dbReference type="EMBL" id="CAH0027743.1"/>
    </source>
</evidence>
<evidence type="ECO:0000313" key="2">
    <source>
        <dbReference type="Proteomes" id="UP000696573"/>
    </source>
</evidence>
<comment type="caution">
    <text evidence="1">The sequence shown here is derived from an EMBL/GenBank/DDBJ whole genome shotgun (WGS) entry which is preliminary data.</text>
</comment>
<dbReference type="Proteomes" id="UP000696573">
    <property type="component" value="Unassembled WGS sequence"/>
</dbReference>
<accession>A0A9N9YKX2</accession>
<name>A0A9N9YKX2_9HYPO</name>
<reference evidence="1" key="1">
    <citation type="submission" date="2021-10" db="EMBL/GenBank/DDBJ databases">
        <authorList>
            <person name="Piombo E."/>
        </authorList>
    </citation>
    <scope>NUCLEOTIDE SEQUENCE</scope>
</reference>
<gene>
    <name evidence="1" type="ORF">CRHIZ90672A_00001709</name>
</gene>
<dbReference type="EMBL" id="CABFNQ020000730">
    <property type="protein sequence ID" value="CAH0027743.1"/>
    <property type="molecule type" value="Genomic_DNA"/>
</dbReference>
<dbReference type="OrthoDB" id="10535204at2759"/>
<protein>
    <submittedName>
        <fullName evidence="1">Uncharacterized protein</fullName>
    </submittedName>
</protein>
<proteinExistence type="predicted"/>
<keyword evidence="2" id="KW-1185">Reference proteome</keyword>
<sequence>MSYNEIERSVESINGKIDDHWYVYQETHNTLAHMDDMDSDAALHAMEKMRRLADQNAAHRLVRAEFDFHFGLPDPENEGELNDDFYWRL</sequence>
<dbReference type="AlphaFoldDB" id="A0A9N9YKX2"/>